<gene>
    <name evidence="4" type="ORF">NDU88_003252</name>
</gene>
<dbReference type="InterPro" id="IPR019139">
    <property type="entry name" value="LRRFIP1/2"/>
</dbReference>
<feature type="compositionally biased region" description="Basic and acidic residues" evidence="3">
    <location>
        <begin position="204"/>
        <end position="217"/>
    </location>
</feature>
<evidence type="ECO:0008006" key="6">
    <source>
        <dbReference type="Google" id="ProtNLM"/>
    </source>
</evidence>
<evidence type="ECO:0000256" key="3">
    <source>
        <dbReference type="SAM" id="MobiDB-lite"/>
    </source>
</evidence>
<keyword evidence="2" id="KW-0175">Coiled coil</keyword>
<evidence type="ECO:0000313" key="5">
    <source>
        <dbReference type="Proteomes" id="UP001066276"/>
    </source>
</evidence>
<feature type="region of interest" description="Disordered" evidence="3">
    <location>
        <begin position="480"/>
        <end position="515"/>
    </location>
</feature>
<comment type="similarity">
    <text evidence="1">Belongs to the LRRFIP family.</text>
</comment>
<dbReference type="Pfam" id="PF09738">
    <property type="entry name" value="LRRFIP"/>
    <property type="match status" value="1"/>
</dbReference>
<dbReference type="Gene3D" id="1.20.5.4090">
    <property type="match status" value="1"/>
</dbReference>
<evidence type="ECO:0000313" key="4">
    <source>
        <dbReference type="EMBL" id="KAJ1171389.1"/>
    </source>
</evidence>
<dbReference type="AlphaFoldDB" id="A0AAV7T4X4"/>
<feature type="region of interest" description="Disordered" evidence="3">
    <location>
        <begin position="204"/>
        <end position="304"/>
    </location>
</feature>
<dbReference type="PANTHER" id="PTHR19212">
    <property type="entry name" value="LEUCINE RICH REPEAT IN FLII INTERACTING PROTEIN"/>
    <property type="match status" value="1"/>
</dbReference>
<keyword evidence="5" id="KW-1185">Reference proteome</keyword>
<feature type="compositionally biased region" description="Basic and acidic residues" evidence="3">
    <location>
        <begin position="30"/>
        <end position="55"/>
    </location>
</feature>
<evidence type="ECO:0000256" key="2">
    <source>
        <dbReference type="ARBA" id="ARBA00023054"/>
    </source>
</evidence>
<proteinExistence type="inferred from homology"/>
<reference evidence="4" key="1">
    <citation type="journal article" date="2022" name="bioRxiv">
        <title>Sequencing and chromosome-scale assembly of the giantPleurodeles waltlgenome.</title>
        <authorList>
            <person name="Brown T."/>
            <person name="Elewa A."/>
            <person name="Iarovenko S."/>
            <person name="Subramanian E."/>
            <person name="Araus A.J."/>
            <person name="Petzold A."/>
            <person name="Susuki M."/>
            <person name="Suzuki K.-i.T."/>
            <person name="Hayashi T."/>
            <person name="Toyoda A."/>
            <person name="Oliveira C."/>
            <person name="Osipova E."/>
            <person name="Leigh N.D."/>
            <person name="Simon A."/>
            <person name="Yun M.H."/>
        </authorList>
    </citation>
    <scope>NUCLEOTIDE SEQUENCE</scope>
    <source>
        <strain evidence="4">20211129_DDA</strain>
        <tissue evidence="4">Liver</tissue>
    </source>
</reference>
<organism evidence="4 5">
    <name type="scientific">Pleurodeles waltl</name>
    <name type="common">Iberian ribbed newt</name>
    <dbReference type="NCBI Taxonomy" id="8319"/>
    <lineage>
        <taxon>Eukaryota</taxon>
        <taxon>Metazoa</taxon>
        <taxon>Chordata</taxon>
        <taxon>Craniata</taxon>
        <taxon>Vertebrata</taxon>
        <taxon>Euteleostomi</taxon>
        <taxon>Amphibia</taxon>
        <taxon>Batrachia</taxon>
        <taxon>Caudata</taxon>
        <taxon>Salamandroidea</taxon>
        <taxon>Salamandridae</taxon>
        <taxon>Pleurodelinae</taxon>
        <taxon>Pleurodeles</taxon>
    </lineage>
</organism>
<dbReference type="GO" id="GO:0000981">
    <property type="term" value="F:DNA-binding transcription factor activity, RNA polymerase II-specific"/>
    <property type="evidence" value="ECO:0007669"/>
    <property type="project" value="TreeGrafter"/>
</dbReference>
<sequence length="531" mass="58285">MENCLSPEAQSLAEARLAAKRAARAEAREIRMKELERQQKEVEERPDKDFNEKGSRTASSLSAATLASLGGTSSRRGSGDTSISVDTEASIREIKDSLAELEEKYKKAMVSNAQLDNEKTNFMYQVDTLKDVLLELEEQLAETQRQYEDKNKEFEREKHAHQVLQIQYNAMKESLQQKEEMLTRHGIILSSDLSPNGGILDGPYHERLVDSSTKGDGDVTPVLKTTGDGPLGRASQMKIKSENVEKVEKGQSMQSSEEEPSKKATVQDTEKALMAESTLHTDNDGEAGHARGCSDDPPSLFRDGLDENMPIIKDQTSKRDMSFNEDSTDGSCMKNDISTVSKVVECTNSDATEDQDIVNVKNTGLGSLETESGVAQLQEGGDHEGELVRERESCSDEFQDAVEFVIEQKIVCPVAASKEILDVHETLSPPADEESFAGPLIESQEEGSHVQGILQNLGKHLDGFFDAVSEDVEGSISVRDENAEASDQYDQGEDVDEVVAETQEANMNRPPPSRSNVSELVVIHLGKVALG</sequence>
<feature type="compositionally biased region" description="Low complexity" evidence="3">
    <location>
        <begin position="56"/>
        <end position="84"/>
    </location>
</feature>
<evidence type="ECO:0000256" key="1">
    <source>
        <dbReference type="ARBA" id="ARBA00008275"/>
    </source>
</evidence>
<name>A0AAV7T4X4_PLEWA</name>
<comment type="caution">
    <text evidence="4">The sequence shown here is derived from an EMBL/GenBank/DDBJ whole genome shotgun (WGS) entry which is preliminary data.</text>
</comment>
<feature type="compositionally biased region" description="Basic and acidic residues" evidence="3">
    <location>
        <begin position="268"/>
        <end position="294"/>
    </location>
</feature>
<dbReference type="PANTHER" id="PTHR19212:SF5">
    <property type="entry name" value="LEUCINE-RICH REPEAT FLIGHTLESS-INTERACTING PROTEIN 1"/>
    <property type="match status" value="1"/>
</dbReference>
<dbReference type="GO" id="GO:0000978">
    <property type="term" value="F:RNA polymerase II cis-regulatory region sequence-specific DNA binding"/>
    <property type="evidence" value="ECO:0007669"/>
    <property type="project" value="TreeGrafter"/>
</dbReference>
<protein>
    <recommendedName>
        <fullName evidence="6">Leucine-rich repeat flightless-interacting protein 1</fullName>
    </recommendedName>
</protein>
<dbReference type="Proteomes" id="UP001066276">
    <property type="component" value="Chromosome 4_1"/>
</dbReference>
<accession>A0AAV7T4X4</accession>
<feature type="compositionally biased region" description="Basic and acidic residues" evidence="3">
    <location>
        <begin position="239"/>
        <end position="249"/>
    </location>
</feature>
<dbReference type="EMBL" id="JANPWB010000007">
    <property type="protein sequence ID" value="KAJ1171389.1"/>
    <property type="molecule type" value="Genomic_DNA"/>
</dbReference>
<feature type="compositionally biased region" description="Acidic residues" evidence="3">
    <location>
        <begin position="490"/>
        <end position="499"/>
    </location>
</feature>
<feature type="region of interest" description="Disordered" evidence="3">
    <location>
        <begin position="30"/>
        <end position="85"/>
    </location>
</feature>